<evidence type="ECO:0000259" key="2">
    <source>
        <dbReference type="PROSITE" id="PS50206"/>
    </source>
</evidence>
<reference evidence="4" key="1">
    <citation type="journal article" date="2019" name="Int. J. Syst. Evol. Microbiol.">
        <title>The Global Catalogue of Microorganisms (GCM) 10K type strain sequencing project: providing services to taxonomists for standard genome sequencing and annotation.</title>
        <authorList>
            <consortium name="The Broad Institute Genomics Platform"/>
            <consortium name="The Broad Institute Genome Sequencing Center for Infectious Disease"/>
            <person name="Wu L."/>
            <person name="Ma J."/>
        </authorList>
    </citation>
    <scope>NUCLEOTIDE SEQUENCE [LARGE SCALE GENOMIC DNA]</scope>
    <source>
        <strain evidence="4">KCTC 52473</strain>
    </source>
</reference>
<feature type="domain" description="Rhodanese" evidence="2">
    <location>
        <begin position="50"/>
        <end position="141"/>
    </location>
</feature>
<dbReference type="EMBL" id="JBHRSW010000021">
    <property type="protein sequence ID" value="MFC3122346.1"/>
    <property type="molecule type" value="Genomic_DNA"/>
</dbReference>
<evidence type="ECO:0000313" key="4">
    <source>
        <dbReference type="Proteomes" id="UP001595478"/>
    </source>
</evidence>
<organism evidence="3 4">
    <name type="scientific">Agaribacter flavus</name>
    <dbReference type="NCBI Taxonomy" id="1902781"/>
    <lineage>
        <taxon>Bacteria</taxon>
        <taxon>Pseudomonadati</taxon>
        <taxon>Pseudomonadota</taxon>
        <taxon>Gammaproteobacteria</taxon>
        <taxon>Alteromonadales</taxon>
        <taxon>Alteromonadaceae</taxon>
        <taxon>Agaribacter</taxon>
    </lineage>
</organism>
<keyword evidence="1" id="KW-1133">Transmembrane helix</keyword>
<dbReference type="SMART" id="SM00450">
    <property type="entry name" value="RHOD"/>
    <property type="match status" value="1"/>
</dbReference>
<evidence type="ECO:0000256" key="1">
    <source>
        <dbReference type="SAM" id="Phobius"/>
    </source>
</evidence>
<dbReference type="Pfam" id="PF00581">
    <property type="entry name" value="Rhodanese"/>
    <property type="match status" value="1"/>
</dbReference>
<dbReference type="SUPFAM" id="SSF52821">
    <property type="entry name" value="Rhodanese/Cell cycle control phosphatase"/>
    <property type="match status" value="1"/>
</dbReference>
<keyword evidence="1" id="KW-0472">Membrane</keyword>
<dbReference type="RefSeq" id="WP_376920479.1">
    <property type="nucleotide sequence ID" value="NZ_JBHRSW010000021.1"/>
</dbReference>
<dbReference type="PROSITE" id="PS50206">
    <property type="entry name" value="RHODANESE_3"/>
    <property type="match status" value="1"/>
</dbReference>
<gene>
    <name evidence="3" type="ORF">ACFOHL_12015</name>
</gene>
<dbReference type="CDD" id="cd00158">
    <property type="entry name" value="RHOD"/>
    <property type="match status" value="1"/>
</dbReference>
<sequence length="141" mass="15530">MDHFIEFARDNMVLSIIWVALVVMLIYSYIAPMLSSVKRVNNHQATLLINKEDAIVLDIRPQKDFKTGHIHGATQIKPDDVRNANFSKLEKEKNTPIIVVCAMGNLASGTANSMSKQGFANVSILEGGMSSWQSASLPVSK</sequence>
<dbReference type="Proteomes" id="UP001595478">
    <property type="component" value="Unassembled WGS sequence"/>
</dbReference>
<keyword evidence="4" id="KW-1185">Reference proteome</keyword>
<dbReference type="Gene3D" id="3.40.250.10">
    <property type="entry name" value="Rhodanese-like domain"/>
    <property type="match status" value="1"/>
</dbReference>
<dbReference type="PANTHER" id="PTHR43031">
    <property type="entry name" value="FAD-DEPENDENT OXIDOREDUCTASE"/>
    <property type="match status" value="1"/>
</dbReference>
<dbReference type="InterPro" id="IPR050229">
    <property type="entry name" value="GlpE_sulfurtransferase"/>
</dbReference>
<proteinExistence type="predicted"/>
<comment type="caution">
    <text evidence="3">The sequence shown here is derived from an EMBL/GenBank/DDBJ whole genome shotgun (WGS) entry which is preliminary data.</text>
</comment>
<name>A0ABV7FSV8_9ALTE</name>
<dbReference type="InterPro" id="IPR036873">
    <property type="entry name" value="Rhodanese-like_dom_sf"/>
</dbReference>
<feature type="transmembrane region" description="Helical" evidence="1">
    <location>
        <begin position="12"/>
        <end position="30"/>
    </location>
</feature>
<keyword evidence="1" id="KW-0812">Transmembrane</keyword>
<evidence type="ECO:0000313" key="3">
    <source>
        <dbReference type="EMBL" id="MFC3122346.1"/>
    </source>
</evidence>
<accession>A0ABV7FSV8</accession>
<dbReference type="PANTHER" id="PTHR43031:SF18">
    <property type="entry name" value="RHODANESE-RELATED SULFURTRANSFERASES"/>
    <property type="match status" value="1"/>
</dbReference>
<dbReference type="InterPro" id="IPR001763">
    <property type="entry name" value="Rhodanese-like_dom"/>
</dbReference>
<protein>
    <submittedName>
        <fullName evidence="3">Rhodanese-like domain-containing protein</fullName>
    </submittedName>
</protein>